<feature type="domain" description="Thiopeptide-type bacteriocin biosynthesis" evidence="2">
    <location>
        <begin position="751"/>
        <end position="1014"/>
    </location>
</feature>
<gene>
    <name evidence="3" type="ORF">GCM10023143_21970</name>
</gene>
<dbReference type="EMBL" id="BAABFN010000005">
    <property type="protein sequence ID" value="GAA4312342.1"/>
    <property type="molecule type" value="Genomic_DNA"/>
</dbReference>
<dbReference type="Pfam" id="PF04738">
    <property type="entry name" value="Lant_dehydr_N"/>
    <property type="match status" value="1"/>
</dbReference>
<dbReference type="NCBIfam" id="TIGR03891">
    <property type="entry name" value="thiopep_ocin"/>
    <property type="match status" value="1"/>
</dbReference>
<dbReference type="Proteomes" id="UP001501207">
    <property type="component" value="Unassembled WGS sequence"/>
</dbReference>
<evidence type="ECO:0000259" key="1">
    <source>
        <dbReference type="Pfam" id="PF04738"/>
    </source>
</evidence>
<sequence length="1032" mass="118881">MKSVFDYTFYPRLMLRMPAFDHHRYDRPLGTVLSDPYFNAAIFWASRSLFDALEKCNFEYALLSEKQKVSLKMYLNRMCFRPTPFGLFSGFSLISWGGKRAQPFLFDPPRLHFRIDYEYGRIIAGRIIEEHEGFSQWYVLNSSLYKVGGEYRYLKSDTHEGASQKEFTIEFLQSDEVINEILSYCITKRSGKDILSFLGNQFGANLKESEEFLNELIERQVIVPSLLPNITGADYLERIADSIIKENPDKNRAGFPDEVYRKIIPVDDHILDTSVELDKKIRACAGDAAADHSTAYLNLERPAISGALAPRFQHKMLEGLYAIDMLLPRQENDYLKRFSSAFTRKFDHRWIPLLTALDPEIGVGEEVTQTGAGASSLISDMRLDFHQLSSGQIEWTAAHALLLDKWNTLKRAENKNFTLVLEDQDLQRLAEPDKFRYPPSISVVFRTTGDCVFIEQAGGSTASALPGRFSPFSADLHRCLTDIVRVEEESNPEVVFAEIAHCGDSHIANVERRNIFRKYEIPVLTGSALPEEGQIAPNDLWVTVQNGEIMLWSKRLKKRVIPRLTSAFNYFRSDLPVFRFLCDLQHQGLRSNFNFELPLFFPDLSFYPRVRYRNCILSLASWHLDREDIGNLLKSDETVPGALKKAASTLWWPRYISLNKYDNYLVFDTEKEDDLAFLGKMLKKDDKIIIKEFPFMDAASGKGSPAYDTHIRQYFTCLYHHEKIYDAVSPGLDQPATVKPVIRKFLPGSMWYYFKIYCHPQRASEMLVNYILPLCKRWISAGFLNQWFFVRYGDPEFHLRIRFNLIPVHAGLIIRVLNQCLSPLTDSGLIRDFQVATYERELERYNPEVMDELESCFCASAALVMKFLENDSRIAHVPLALYEMAYGSIEALLNIFSYDIKAKIRLFAGLHKAMEAEFGASAEIKAQLRRKFREIRSMAPSDIVEPIMIKYGVTVPFNIFKYVHKQIAGISASWPPSKKDSLMGDLIHMHLNRLFSGSPRKNEFILYYCLWRHYESCLGRMQKTLGASFADN</sequence>
<protein>
    <recommendedName>
        <fullName evidence="5">Lantibiotic dehydratase</fullName>
    </recommendedName>
</protein>
<name>A0ABP8FWY3_9BACT</name>
<evidence type="ECO:0000259" key="2">
    <source>
        <dbReference type="Pfam" id="PF14028"/>
    </source>
</evidence>
<dbReference type="InterPro" id="IPR023809">
    <property type="entry name" value="Thiopep_bacteriocin_synth_dom"/>
</dbReference>
<evidence type="ECO:0008006" key="5">
    <source>
        <dbReference type="Google" id="ProtNLM"/>
    </source>
</evidence>
<keyword evidence="4" id="KW-1185">Reference proteome</keyword>
<evidence type="ECO:0000313" key="4">
    <source>
        <dbReference type="Proteomes" id="UP001501207"/>
    </source>
</evidence>
<feature type="domain" description="Lantibiotic dehydratase N-terminal" evidence="1">
    <location>
        <begin position="35"/>
        <end position="678"/>
    </location>
</feature>
<dbReference type="InterPro" id="IPR006827">
    <property type="entry name" value="Lant_deHydtase_N"/>
</dbReference>
<organism evidence="3 4">
    <name type="scientific">Compostibacter hankyongensis</name>
    <dbReference type="NCBI Taxonomy" id="1007089"/>
    <lineage>
        <taxon>Bacteria</taxon>
        <taxon>Pseudomonadati</taxon>
        <taxon>Bacteroidota</taxon>
        <taxon>Chitinophagia</taxon>
        <taxon>Chitinophagales</taxon>
        <taxon>Chitinophagaceae</taxon>
        <taxon>Compostibacter</taxon>
    </lineage>
</organism>
<comment type="caution">
    <text evidence="3">The sequence shown here is derived from an EMBL/GenBank/DDBJ whole genome shotgun (WGS) entry which is preliminary data.</text>
</comment>
<evidence type="ECO:0000313" key="3">
    <source>
        <dbReference type="EMBL" id="GAA4312342.1"/>
    </source>
</evidence>
<dbReference type="Pfam" id="PF14028">
    <property type="entry name" value="Lant_dehydr_C"/>
    <property type="match status" value="1"/>
</dbReference>
<reference evidence="4" key="1">
    <citation type="journal article" date="2019" name="Int. J. Syst. Evol. Microbiol.">
        <title>The Global Catalogue of Microorganisms (GCM) 10K type strain sequencing project: providing services to taxonomists for standard genome sequencing and annotation.</title>
        <authorList>
            <consortium name="The Broad Institute Genomics Platform"/>
            <consortium name="The Broad Institute Genome Sequencing Center for Infectious Disease"/>
            <person name="Wu L."/>
            <person name="Ma J."/>
        </authorList>
    </citation>
    <scope>NUCLEOTIDE SEQUENCE [LARGE SCALE GENOMIC DNA]</scope>
    <source>
        <strain evidence="4">JCM 17664</strain>
    </source>
</reference>
<proteinExistence type="predicted"/>
<accession>A0ABP8FWY3</accession>
<dbReference type="RefSeq" id="WP_344979194.1">
    <property type="nucleotide sequence ID" value="NZ_BAABFN010000005.1"/>
</dbReference>